<dbReference type="RefSeq" id="XP_009536201.1">
    <property type="nucleotide sequence ID" value="XM_009537906.1"/>
</dbReference>
<feature type="domain" description="HNH nuclease" evidence="1">
    <location>
        <begin position="111"/>
        <end position="169"/>
    </location>
</feature>
<accession>G5A803</accession>
<evidence type="ECO:0000313" key="3">
    <source>
        <dbReference type="Proteomes" id="UP000002640"/>
    </source>
</evidence>
<dbReference type="InterPro" id="IPR003615">
    <property type="entry name" value="HNH_nuc"/>
</dbReference>
<dbReference type="AlphaFoldDB" id="G5A803"/>
<dbReference type="KEGG" id="psoj:PHYSODRAFT_306131"/>
<dbReference type="EMBL" id="JH159161">
    <property type="protein sequence ID" value="EGZ08029.1"/>
    <property type="molecule type" value="Genomic_DNA"/>
</dbReference>
<dbReference type="InParanoid" id="G5A803"/>
<reference evidence="2 3" key="1">
    <citation type="journal article" date="2006" name="Science">
        <title>Phytophthora genome sequences uncover evolutionary origins and mechanisms of pathogenesis.</title>
        <authorList>
            <person name="Tyler B.M."/>
            <person name="Tripathy S."/>
            <person name="Zhang X."/>
            <person name="Dehal P."/>
            <person name="Jiang R.H."/>
            <person name="Aerts A."/>
            <person name="Arredondo F.D."/>
            <person name="Baxter L."/>
            <person name="Bensasson D."/>
            <person name="Beynon J.L."/>
            <person name="Chapman J."/>
            <person name="Damasceno C.M."/>
            <person name="Dorrance A.E."/>
            <person name="Dou D."/>
            <person name="Dickerman A.W."/>
            <person name="Dubchak I.L."/>
            <person name="Garbelotto M."/>
            <person name="Gijzen M."/>
            <person name="Gordon S.G."/>
            <person name="Govers F."/>
            <person name="Grunwald N.J."/>
            <person name="Huang W."/>
            <person name="Ivors K.L."/>
            <person name="Jones R.W."/>
            <person name="Kamoun S."/>
            <person name="Krampis K."/>
            <person name="Lamour K.H."/>
            <person name="Lee M.K."/>
            <person name="McDonald W.H."/>
            <person name="Medina M."/>
            <person name="Meijer H.J."/>
            <person name="Nordberg E.K."/>
            <person name="Maclean D.J."/>
            <person name="Ospina-Giraldo M.D."/>
            <person name="Morris P.F."/>
            <person name="Phuntumart V."/>
            <person name="Putnam N.H."/>
            <person name="Rash S."/>
            <person name="Rose J.K."/>
            <person name="Sakihama Y."/>
            <person name="Salamov A.A."/>
            <person name="Savidor A."/>
            <person name="Scheuring C.F."/>
            <person name="Smith B.M."/>
            <person name="Sobral B.W."/>
            <person name="Terry A."/>
            <person name="Torto-Alalibo T.A."/>
            <person name="Win J."/>
            <person name="Xu Z."/>
            <person name="Zhang H."/>
            <person name="Grigoriev I.V."/>
            <person name="Rokhsar D.S."/>
            <person name="Boore J.L."/>
        </authorList>
    </citation>
    <scope>NUCLEOTIDE SEQUENCE [LARGE SCALE GENOMIC DNA]</scope>
    <source>
        <strain evidence="2 3">P6497</strain>
    </source>
</reference>
<keyword evidence="3" id="KW-1185">Reference proteome</keyword>
<name>G5A803_PHYSP</name>
<dbReference type="Pfam" id="PF13391">
    <property type="entry name" value="HNH_2"/>
    <property type="match status" value="1"/>
</dbReference>
<evidence type="ECO:0000313" key="2">
    <source>
        <dbReference type="EMBL" id="EGZ08029.1"/>
    </source>
</evidence>
<dbReference type="GeneID" id="20642645"/>
<dbReference type="Proteomes" id="UP000002640">
    <property type="component" value="Unassembled WGS sequence"/>
</dbReference>
<proteinExistence type="predicted"/>
<evidence type="ECO:0000259" key="1">
    <source>
        <dbReference type="Pfam" id="PF13391"/>
    </source>
</evidence>
<protein>
    <recommendedName>
        <fullName evidence="1">HNH nuclease domain-containing protein</fullName>
    </recommendedName>
</protein>
<gene>
    <name evidence="2" type="ORF">PHYSODRAFT_306131</name>
</gene>
<sequence length="253" mass="29097">MWLDSPACRALELDDEGLPPDFEEIDPTTPLNDAKHFGEGVKRGVIHVLATIPLSPSDRVTLIPEALELFERLLTLKLTQAPPTLTQDNHDFNDSLCEFYDCYRPNHRVRCMLLDVALPQSLVIASHEFRRSNQDLAAVMEIPDIDDERNGLLLFSPLKYAFDRHQISFIGDDKGDLRLKIFDSSIQDTRLVDLKDRDGKRLLGKRRLRTLRKRTQDFDVETTFGSVDGRALAFTNLKRPFYQWLNFQARVAE</sequence>
<organism evidence="2 3">
    <name type="scientific">Phytophthora sojae (strain P6497)</name>
    <name type="common">Soybean stem and root rot agent</name>
    <name type="synonym">Phytophthora megasperma f. sp. glycines</name>
    <dbReference type="NCBI Taxonomy" id="1094619"/>
    <lineage>
        <taxon>Eukaryota</taxon>
        <taxon>Sar</taxon>
        <taxon>Stramenopiles</taxon>
        <taxon>Oomycota</taxon>
        <taxon>Peronosporomycetes</taxon>
        <taxon>Peronosporales</taxon>
        <taxon>Peronosporaceae</taxon>
        <taxon>Phytophthora</taxon>
    </lineage>
</organism>